<protein>
    <submittedName>
        <fullName evidence="1">Gcp-like domain-containing protein</fullName>
    </submittedName>
</protein>
<comment type="caution">
    <text evidence="1">The sequence shown here is derived from an EMBL/GenBank/DDBJ whole genome shotgun (WGS) entry which is preliminary data.</text>
</comment>
<evidence type="ECO:0000313" key="2">
    <source>
        <dbReference type="Proteomes" id="UP001207468"/>
    </source>
</evidence>
<dbReference type="EMBL" id="JAGFNK010000049">
    <property type="protein sequence ID" value="KAI9510121.1"/>
    <property type="molecule type" value="Genomic_DNA"/>
</dbReference>
<proteinExistence type="predicted"/>
<dbReference type="Proteomes" id="UP001207468">
    <property type="component" value="Unassembled WGS sequence"/>
</dbReference>
<accession>A0ACC0UFT1</accession>
<sequence length="379" mass="40811">MRCHLPSPSRLATTHHHLTHRHFTVLALESSADDTCAAVVTSSGNILSNIVLKQNDVHAPFGGIHPYRAVQAHQRNMPIAVQRALKDARISVLDVDGIAFTRGPGMTGCLGIGSSAAKTLAAALNKPLVGVHHMQAHALTPILTSAPNPPKFPFLTLLISGGHTLLLLAISVTQFRILATTPDESIGRVFDKVSRLLALPWSAKGPGASLEDFVAASPVEDNLAPSMPRTMPGVLTFSFTGLHSAVERFVTARGGVEALDIPTRRAVASGFQRAAFNQLEEKLTLALSWCRDRGLGVKHLVVSGGVASNSYLRERLRAFVLDLECSQDSVSLIFPPAELCTDNAVMIAWASMHRFVARDTDDYAIMIRPKWCVQDLMGG</sequence>
<name>A0ACC0UFT1_9AGAM</name>
<gene>
    <name evidence="1" type="ORF">F5148DRAFT_1182569</name>
</gene>
<organism evidence="1 2">
    <name type="scientific">Russula earlei</name>
    <dbReference type="NCBI Taxonomy" id="71964"/>
    <lineage>
        <taxon>Eukaryota</taxon>
        <taxon>Fungi</taxon>
        <taxon>Dikarya</taxon>
        <taxon>Basidiomycota</taxon>
        <taxon>Agaricomycotina</taxon>
        <taxon>Agaricomycetes</taxon>
        <taxon>Russulales</taxon>
        <taxon>Russulaceae</taxon>
        <taxon>Russula</taxon>
    </lineage>
</organism>
<keyword evidence="2" id="KW-1185">Reference proteome</keyword>
<evidence type="ECO:0000313" key="1">
    <source>
        <dbReference type="EMBL" id="KAI9510121.1"/>
    </source>
</evidence>
<reference evidence="1" key="1">
    <citation type="submission" date="2021-03" db="EMBL/GenBank/DDBJ databases">
        <title>Evolutionary priming and transition to the ectomycorrhizal habit in an iconic lineage of mushroom-forming fungi: is preadaptation a requirement?</title>
        <authorList>
            <consortium name="DOE Joint Genome Institute"/>
            <person name="Looney B.P."/>
            <person name="Miyauchi S."/>
            <person name="Morin E."/>
            <person name="Drula E."/>
            <person name="Courty P.E."/>
            <person name="Chicoki N."/>
            <person name="Fauchery L."/>
            <person name="Kohler A."/>
            <person name="Kuo A."/>
            <person name="LaButti K."/>
            <person name="Pangilinan J."/>
            <person name="Lipzen A."/>
            <person name="Riley R."/>
            <person name="Andreopoulos W."/>
            <person name="He G."/>
            <person name="Johnson J."/>
            <person name="Barry K.W."/>
            <person name="Grigoriev I.V."/>
            <person name="Nagy L."/>
            <person name="Hibbett D."/>
            <person name="Henrissat B."/>
            <person name="Matheny P.B."/>
            <person name="Labbe J."/>
            <person name="Martin A.F."/>
        </authorList>
    </citation>
    <scope>NUCLEOTIDE SEQUENCE</scope>
    <source>
        <strain evidence="1">BPL698</strain>
    </source>
</reference>